<proteinExistence type="predicted"/>
<evidence type="ECO:0000313" key="2">
    <source>
        <dbReference type="Proteomes" id="UP001589832"/>
    </source>
</evidence>
<evidence type="ECO:0000313" key="1">
    <source>
        <dbReference type="EMBL" id="MFC0605916.1"/>
    </source>
</evidence>
<name>A0ABV6QCA2_9FLAO</name>
<keyword evidence="2" id="KW-1185">Reference proteome</keyword>
<reference evidence="1 2" key="1">
    <citation type="submission" date="2024-09" db="EMBL/GenBank/DDBJ databases">
        <authorList>
            <person name="Sun Q."/>
            <person name="Mori K."/>
        </authorList>
    </citation>
    <scope>NUCLEOTIDE SEQUENCE [LARGE SCALE GENOMIC DNA]</scope>
    <source>
        <strain evidence="1 2">NCAIM B.02481</strain>
    </source>
</reference>
<protein>
    <submittedName>
        <fullName evidence="1">Uncharacterized protein</fullName>
    </submittedName>
</protein>
<dbReference type="Proteomes" id="UP001589832">
    <property type="component" value="Unassembled WGS sequence"/>
</dbReference>
<organism evidence="1 2">
    <name type="scientific">Winogradskyella pulchriflava</name>
    <dbReference type="NCBI Taxonomy" id="1110688"/>
    <lineage>
        <taxon>Bacteria</taxon>
        <taxon>Pseudomonadati</taxon>
        <taxon>Bacteroidota</taxon>
        <taxon>Flavobacteriia</taxon>
        <taxon>Flavobacteriales</taxon>
        <taxon>Flavobacteriaceae</taxon>
        <taxon>Winogradskyella</taxon>
    </lineage>
</organism>
<gene>
    <name evidence="1" type="ORF">ACFFGA_15245</name>
</gene>
<dbReference type="EMBL" id="JBHLTQ010000018">
    <property type="protein sequence ID" value="MFC0605916.1"/>
    <property type="molecule type" value="Genomic_DNA"/>
</dbReference>
<dbReference type="RefSeq" id="WP_386065346.1">
    <property type="nucleotide sequence ID" value="NZ_JBHLTQ010000018.1"/>
</dbReference>
<accession>A0ABV6QCA2</accession>
<comment type="caution">
    <text evidence="1">The sequence shown here is derived from an EMBL/GenBank/DDBJ whole genome shotgun (WGS) entry which is preliminary data.</text>
</comment>
<sequence>MTPKQKITNTTATKLMLGTAQCLVQHQQSQVSNQIDNVGFGDHRYNIKITVSVSKIQD</sequence>